<keyword evidence="1" id="KW-0413">Isomerase</keyword>
<gene>
    <name evidence="3" type="ORF">A3864_15730</name>
</gene>
<evidence type="ECO:0000313" key="4">
    <source>
        <dbReference type="Proteomes" id="UP000250174"/>
    </source>
</evidence>
<dbReference type="RefSeq" id="WP_111922776.1">
    <property type="nucleotide sequence ID" value="NZ_LVYK01000035.1"/>
</dbReference>
<dbReference type="SUPFAM" id="SSF51658">
    <property type="entry name" value="Xylose isomerase-like"/>
    <property type="match status" value="1"/>
</dbReference>
<sequence length="273" mass="31411">MNLAYPFLTEETKKPLLGYKGNTKEVFSLLKRIGYTGIELLIRDPKEVDISLLYTLTQQLDLQIVAVGTGPVVSDDRLTFMSDDDDTRIKAIKRAKDIIEFASQFNCPVSIGKLRGELDKENPKQSWEWLDDALKQVTEHAERYKIDIMLEPQSKSAMNNLNTTLDALFYIHLIDIPNLKLMLDVYHMNAEHEPIKQRFREVKDYLIYLHVADSNRQSPGKGTFDYKEVINTLHSLDYNGFITPEISQGLDSYTEAKAAFDYLNQIIKEKNIV</sequence>
<dbReference type="GO" id="GO:0016853">
    <property type="term" value="F:isomerase activity"/>
    <property type="evidence" value="ECO:0007669"/>
    <property type="project" value="UniProtKB-KW"/>
</dbReference>
<comment type="caution">
    <text evidence="3">The sequence shown here is derived from an EMBL/GenBank/DDBJ whole genome shotgun (WGS) entry which is preliminary data.</text>
</comment>
<dbReference type="Pfam" id="PF01261">
    <property type="entry name" value="AP_endonuc_2"/>
    <property type="match status" value="1"/>
</dbReference>
<dbReference type="PANTHER" id="PTHR43489">
    <property type="entry name" value="ISOMERASE"/>
    <property type="match status" value="1"/>
</dbReference>
<organism evidence="3 4">
    <name type="scientific">Priestia endophytica</name>
    <dbReference type="NCBI Taxonomy" id="135735"/>
    <lineage>
        <taxon>Bacteria</taxon>
        <taxon>Bacillati</taxon>
        <taxon>Bacillota</taxon>
        <taxon>Bacilli</taxon>
        <taxon>Bacillales</taxon>
        <taxon>Bacillaceae</taxon>
        <taxon>Priestia</taxon>
    </lineage>
</organism>
<dbReference type="Proteomes" id="UP000250174">
    <property type="component" value="Unassembled WGS sequence"/>
</dbReference>
<dbReference type="InterPro" id="IPR036237">
    <property type="entry name" value="Xyl_isomerase-like_sf"/>
</dbReference>
<accession>A0AAX1Q6B0</accession>
<proteinExistence type="predicted"/>
<reference evidence="3 4" key="1">
    <citation type="submission" date="2016-03" db="EMBL/GenBank/DDBJ databases">
        <title>Comparison of Bacillus endophyticus and B. anthracis characteristics using whole genome sequence analysis and microbiological techniques.</title>
        <authorList>
            <person name="Lekota K.E."/>
            <person name="Mafofo J."/>
            <person name="Rees J."/>
            <person name="Muchadeyi F.C."/>
            <person name="Madoroba E."/>
            <person name="Van Heerden H."/>
        </authorList>
    </citation>
    <scope>NUCLEOTIDE SEQUENCE [LARGE SCALE GENOMIC DNA]</scope>
    <source>
        <strain evidence="3 4">3631_10C</strain>
    </source>
</reference>
<dbReference type="Gene3D" id="3.20.20.150">
    <property type="entry name" value="Divalent-metal-dependent TIM barrel enzymes"/>
    <property type="match status" value="1"/>
</dbReference>
<protein>
    <recommendedName>
        <fullName evidence="2">Xylose isomerase-like TIM barrel domain-containing protein</fullName>
    </recommendedName>
</protein>
<dbReference type="InterPro" id="IPR050417">
    <property type="entry name" value="Sugar_Epim/Isomerase"/>
</dbReference>
<evidence type="ECO:0000259" key="2">
    <source>
        <dbReference type="Pfam" id="PF01261"/>
    </source>
</evidence>
<name>A0AAX1Q6B0_9BACI</name>
<evidence type="ECO:0000256" key="1">
    <source>
        <dbReference type="ARBA" id="ARBA00023235"/>
    </source>
</evidence>
<dbReference type="AlphaFoldDB" id="A0AAX1Q6B0"/>
<feature type="domain" description="Xylose isomerase-like TIM barrel" evidence="2">
    <location>
        <begin position="28"/>
        <end position="261"/>
    </location>
</feature>
<dbReference type="InterPro" id="IPR013022">
    <property type="entry name" value="Xyl_isomerase-like_TIM-brl"/>
</dbReference>
<evidence type="ECO:0000313" key="3">
    <source>
        <dbReference type="EMBL" id="RAS75530.1"/>
    </source>
</evidence>
<dbReference type="PANTHER" id="PTHR43489:SF7">
    <property type="entry name" value="3-DEHYDRO-D-GULOSIDE 4-EPIMERASE-RELATED"/>
    <property type="match status" value="1"/>
</dbReference>
<dbReference type="EMBL" id="LVYK01000035">
    <property type="protein sequence ID" value="RAS75530.1"/>
    <property type="molecule type" value="Genomic_DNA"/>
</dbReference>